<evidence type="ECO:0000313" key="2">
    <source>
        <dbReference type="EMBL" id="ACU24556.1"/>
    </source>
</evidence>
<sequence length="79" mass="8764">MISPFDNDVPASANTLCSFTTTFDNFMGCLHHRWRHSNNNNAKSKTNPTTITIMAPVEKGGFASSRSRSRGKGFEKTCH</sequence>
<feature type="region of interest" description="Disordered" evidence="1">
    <location>
        <begin position="57"/>
        <end position="79"/>
    </location>
</feature>
<dbReference type="EMBL" id="BT099395">
    <property type="protein sequence ID" value="ACU24556.1"/>
    <property type="molecule type" value="mRNA"/>
</dbReference>
<dbReference type="AlphaFoldDB" id="C6TNR4"/>
<name>C6TNR4_SOYBN</name>
<protein>
    <submittedName>
        <fullName evidence="2">Uncharacterized protein</fullName>
    </submittedName>
</protein>
<reference evidence="2" key="1">
    <citation type="submission" date="2009-08" db="EMBL/GenBank/DDBJ databases">
        <authorList>
            <person name="Cheung F."/>
            <person name="Xiao Y."/>
            <person name="Chan A."/>
            <person name="Moskal W."/>
            <person name="Town C.D."/>
        </authorList>
    </citation>
    <scope>NUCLEOTIDE SEQUENCE</scope>
</reference>
<evidence type="ECO:0000256" key="1">
    <source>
        <dbReference type="SAM" id="MobiDB-lite"/>
    </source>
</evidence>
<proteinExistence type="evidence at transcript level"/>
<organism evidence="2">
    <name type="scientific">Glycine max</name>
    <name type="common">Soybean</name>
    <name type="synonym">Glycine hispida</name>
    <dbReference type="NCBI Taxonomy" id="3847"/>
    <lineage>
        <taxon>Eukaryota</taxon>
        <taxon>Viridiplantae</taxon>
        <taxon>Streptophyta</taxon>
        <taxon>Embryophyta</taxon>
        <taxon>Tracheophyta</taxon>
        <taxon>Spermatophyta</taxon>
        <taxon>Magnoliopsida</taxon>
        <taxon>eudicotyledons</taxon>
        <taxon>Gunneridae</taxon>
        <taxon>Pentapetalae</taxon>
        <taxon>rosids</taxon>
        <taxon>fabids</taxon>
        <taxon>Fabales</taxon>
        <taxon>Fabaceae</taxon>
        <taxon>Papilionoideae</taxon>
        <taxon>50 kb inversion clade</taxon>
        <taxon>NPAAA clade</taxon>
        <taxon>indigoferoid/millettioid clade</taxon>
        <taxon>Phaseoleae</taxon>
        <taxon>Glycine</taxon>
        <taxon>Glycine subgen. Soja</taxon>
    </lineage>
</organism>
<accession>C6TNR4</accession>